<dbReference type="Proteomes" id="UP000663889">
    <property type="component" value="Unassembled WGS sequence"/>
</dbReference>
<feature type="domain" description="Microbial-type PARG catalytic" evidence="2">
    <location>
        <begin position="35"/>
        <end position="199"/>
    </location>
</feature>
<feature type="compositionally biased region" description="Basic residues" evidence="1">
    <location>
        <begin position="341"/>
        <end position="351"/>
    </location>
</feature>
<feature type="region of interest" description="Disordered" evidence="1">
    <location>
        <begin position="326"/>
        <end position="374"/>
    </location>
</feature>
<evidence type="ECO:0000313" key="3">
    <source>
        <dbReference type="EMBL" id="CAF1056451.1"/>
    </source>
</evidence>
<dbReference type="PANTHER" id="PTHR35596:SF1">
    <property type="entry name" value="MICROBIAL-TYPE PARG CATALYTIC DOMAIN-CONTAINING PROTEIN"/>
    <property type="match status" value="1"/>
</dbReference>
<dbReference type="EMBL" id="CAJNOU010000649">
    <property type="protein sequence ID" value="CAF1056451.1"/>
    <property type="molecule type" value="Genomic_DNA"/>
</dbReference>
<gene>
    <name evidence="3" type="ORF">SEV965_LOCUS13617</name>
</gene>
<dbReference type="InterPro" id="IPR012664">
    <property type="entry name" value="CHP02452"/>
</dbReference>
<dbReference type="Gene3D" id="3.40.220.10">
    <property type="entry name" value="Leucine Aminopeptidase, subunit E, domain 1"/>
    <property type="match status" value="1"/>
</dbReference>
<sequence>MNENISSATVTDDHNDSKDVLCLRSLSRYQLATIAEDTLNKLKAGWYRPSNGPRISLAEDVAFSMENSVVYTEDDIIKKKKLILNIDETSPTSFAIATSSYPEIEVRHCTTLQAAQSLVAEIAEDRVGILNFASAKNPGGGFIKGSNAQEESLARSSSLYSIFTQTRIFNEFYDYNRRGKRGIYSHRIIYSPRVTIFKDDNGKLLSSPYHVGIVTVPAPNASVVRQTELVKSTMMERIRRLLYVFEANKHDTLVLGAFGCGVFKNNPLDVAIMFRQHLESDEFKNSFKRIIFAVLNEDMYQIFKEVFTSTDLSHIQHETMSIYLDDDNDEQRSYGNQKQQYKNRTKQRRKRNNDFKQSYDKNYNDFHNYEDEDE</sequence>
<dbReference type="Pfam" id="PF10021">
    <property type="entry name" value="PARG_cat_microb"/>
    <property type="match status" value="1"/>
</dbReference>
<comment type="caution">
    <text evidence="3">The sequence shown here is derived from an EMBL/GenBank/DDBJ whole genome shotgun (WGS) entry which is preliminary data.</text>
</comment>
<feature type="compositionally biased region" description="Basic and acidic residues" evidence="1">
    <location>
        <begin position="352"/>
        <end position="374"/>
    </location>
</feature>
<dbReference type="PANTHER" id="PTHR35596">
    <property type="entry name" value="DUF2263 DOMAIN-CONTAINING PROTEIN"/>
    <property type="match status" value="1"/>
</dbReference>
<dbReference type="SUPFAM" id="SSF52949">
    <property type="entry name" value="Macro domain-like"/>
    <property type="match status" value="1"/>
</dbReference>
<dbReference type="InterPro" id="IPR019261">
    <property type="entry name" value="PARG_cat_microbial"/>
</dbReference>
<protein>
    <recommendedName>
        <fullName evidence="2">Microbial-type PARG catalytic domain-containing protein</fullName>
    </recommendedName>
</protein>
<evidence type="ECO:0000259" key="2">
    <source>
        <dbReference type="Pfam" id="PF10021"/>
    </source>
</evidence>
<dbReference type="AlphaFoldDB" id="A0A814KVQ8"/>
<dbReference type="NCBIfam" id="TIGR02452">
    <property type="entry name" value="TIGR02452 family protein"/>
    <property type="match status" value="1"/>
</dbReference>
<evidence type="ECO:0000256" key="1">
    <source>
        <dbReference type="SAM" id="MobiDB-lite"/>
    </source>
</evidence>
<reference evidence="3" key="1">
    <citation type="submission" date="2021-02" db="EMBL/GenBank/DDBJ databases">
        <authorList>
            <person name="Nowell W R."/>
        </authorList>
    </citation>
    <scope>NUCLEOTIDE SEQUENCE</scope>
</reference>
<accession>A0A814KVQ8</accession>
<dbReference type="InterPro" id="IPR043472">
    <property type="entry name" value="Macro_dom-like"/>
</dbReference>
<proteinExistence type="predicted"/>
<name>A0A814KVQ8_9BILA</name>
<evidence type="ECO:0000313" key="4">
    <source>
        <dbReference type="Proteomes" id="UP000663889"/>
    </source>
</evidence>
<organism evidence="3 4">
    <name type="scientific">Rotaria sordida</name>
    <dbReference type="NCBI Taxonomy" id="392033"/>
    <lineage>
        <taxon>Eukaryota</taxon>
        <taxon>Metazoa</taxon>
        <taxon>Spiralia</taxon>
        <taxon>Gnathifera</taxon>
        <taxon>Rotifera</taxon>
        <taxon>Eurotatoria</taxon>
        <taxon>Bdelloidea</taxon>
        <taxon>Philodinida</taxon>
        <taxon>Philodinidae</taxon>
        <taxon>Rotaria</taxon>
    </lineage>
</organism>